<organism evidence="2 3">
    <name type="scientific">Cytospora mali</name>
    <name type="common">Apple Valsa canker fungus</name>
    <name type="synonym">Valsa mali</name>
    <dbReference type="NCBI Taxonomy" id="578113"/>
    <lineage>
        <taxon>Eukaryota</taxon>
        <taxon>Fungi</taxon>
        <taxon>Dikarya</taxon>
        <taxon>Ascomycota</taxon>
        <taxon>Pezizomycotina</taxon>
        <taxon>Sordariomycetes</taxon>
        <taxon>Sordariomycetidae</taxon>
        <taxon>Diaporthales</taxon>
        <taxon>Cytosporaceae</taxon>
        <taxon>Cytospora</taxon>
    </lineage>
</organism>
<proteinExistence type="predicted"/>
<protein>
    <submittedName>
        <fullName evidence="2">25S rRNA (Uridine(2843)-N(3))-methyltransferase</fullName>
    </submittedName>
</protein>
<name>A0A194V4C7_CYTMA</name>
<dbReference type="AlphaFoldDB" id="A0A194V4C7"/>
<feature type="compositionally biased region" description="Acidic residues" evidence="1">
    <location>
        <begin position="380"/>
        <end position="392"/>
    </location>
</feature>
<evidence type="ECO:0000313" key="3">
    <source>
        <dbReference type="Proteomes" id="UP000078576"/>
    </source>
</evidence>
<evidence type="ECO:0000256" key="1">
    <source>
        <dbReference type="SAM" id="MobiDB-lite"/>
    </source>
</evidence>
<dbReference type="OrthoDB" id="6419443at2759"/>
<dbReference type="STRING" id="694573.A0A194V4C7"/>
<keyword evidence="3" id="KW-1185">Reference proteome</keyword>
<feature type="region of interest" description="Disordered" evidence="1">
    <location>
        <begin position="377"/>
        <end position="397"/>
    </location>
</feature>
<dbReference type="EMBL" id="KN714720">
    <property type="protein sequence ID" value="KUI58830.1"/>
    <property type="molecule type" value="Genomic_DNA"/>
</dbReference>
<accession>A0A194V4C7</accession>
<reference evidence="3" key="1">
    <citation type="submission" date="2014-12" db="EMBL/GenBank/DDBJ databases">
        <title>Genome Sequence of Valsa Canker Pathogens Uncovers a Specific Adaption of Colonization on Woody Bark.</title>
        <authorList>
            <person name="Yin Z."/>
            <person name="Liu H."/>
            <person name="Gao X."/>
            <person name="Li Z."/>
            <person name="Song N."/>
            <person name="Ke X."/>
            <person name="Dai Q."/>
            <person name="Wu Y."/>
            <person name="Sun Y."/>
            <person name="Xu J.-R."/>
            <person name="Kang Z.K."/>
            <person name="Wang L."/>
            <person name="Huang L."/>
        </authorList>
    </citation>
    <scope>NUCLEOTIDE SEQUENCE [LARGE SCALE GENOMIC DNA]</scope>
    <source>
        <strain evidence="3">SXYL134</strain>
    </source>
</reference>
<gene>
    <name evidence="2" type="ORF">VP1G_06151</name>
</gene>
<dbReference type="Pfam" id="PF11312">
    <property type="entry name" value="Methyltransf_34"/>
    <property type="match status" value="1"/>
</dbReference>
<dbReference type="Proteomes" id="UP000078576">
    <property type="component" value="Unassembled WGS sequence"/>
</dbReference>
<dbReference type="InterPro" id="IPR021463">
    <property type="entry name" value="Methyltransf_34"/>
</dbReference>
<evidence type="ECO:0000313" key="2">
    <source>
        <dbReference type="EMBL" id="KUI58830.1"/>
    </source>
</evidence>
<feature type="compositionally biased region" description="Low complexity" evidence="1">
    <location>
        <begin position="17"/>
        <end position="27"/>
    </location>
</feature>
<feature type="region of interest" description="Disordered" evidence="1">
    <location>
        <begin position="1"/>
        <end position="59"/>
    </location>
</feature>
<sequence>MGQFDRKAKSQPKHGKPSSSGASKAAPRPTRGPPGWKGPCYIRKKKTPQQQPAADSEAAGPLSLEHVLPVELEQLILDIFRTTFPASNDFEALKPTLQEVKDALFRRDFDAAFGRDDFLEAYAIRWSPSRALAYAQLLTWACRERADDACFGRLVGGDAEGQEEKPARVVCFGGGAAEIMAFSAVLRHLRPSRAAGRPGVSLGDVSEDLKGLSVSEAASSSPALLDLHLVDTADWSSVLSKLYTGLTTPPALSKYASAAARAANASFVSPGTVKHTFTRTDILGCSTESLSTTIGPGPALLTLFFTLNELYTASMPRTTAFLLRLTEATPKGSMLLVVDSPGSYSEAAVGDAKEGGEKKKYPLSWLVDYVLVPKPKKTDEDSDYDDDDDDEAGEKPRWEKIVGEDSMWYRLEEGLDYPVSLENMRFQVHLFRRI</sequence>